<dbReference type="InterPro" id="IPR005593">
    <property type="entry name" value="Xul5P/Fru6P_PKetolase"/>
</dbReference>
<reference evidence="7 8" key="1">
    <citation type="journal article" date="2019" name="Nat. Ecol. Evol.">
        <title>Megaphylogeny resolves global patterns of mushroom evolution.</title>
        <authorList>
            <person name="Varga T."/>
            <person name="Krizsan K."/>
            <person name="Foldi C."/>
            <person name="Dima B."/>
            <person name="Sanchez-Garcia M."/>
            <person name="Sanchez-Ramirez S."/>
            <person name="Szollosi G.J."/>
            <person name="Szarkandi J.G."/>
            <person name="Papp V."/>
            <person name="Albert L."/>
            <person name="Andreopoulos W."/>
            <person name="Angelini C."/>
            <person name="Antonin V."/>
            <person name="Barry K.W."/>
            <person name="Bougher N.L."/>
            <person name="Buchanan P."/>
            <person name="Buyck B."/>
            <person name="Bense V."/>
            <person name="Catcheside P."/>
            <person name="Chovatia M."/>
            <person name="Cooper J."/>
            <person name="Damon W."/>
            <person name="Desjardin D."/>
            <person name="Finy P."/>
            <person name="Geml J."/>
            <person name="Haridas S."/>
            <person name="Hughes K."/>
            <person name="Justo A."/>
            <person name="Karasinski D."/>
            <person name="Kautmanova I."/>
            <person name="Kiss B."/>
            <person name="Kocsube S."/>
            <person name="Kotiranta H."/>
            <person name="LaButti K.M."/>
            <person name="Lechner B.E."/>
            <person name="Liimatainen K."/>
            <person name="Lipzen A."/>
            <person name="Lukacs Z."/>
            <person name="Mihaltcheva S."/>
            <person name="Morgado L.N."/>
            <person name="Niskanen T."/>
            <person name="Noordeloos M.E."/>
            <person name="Ohm R.A."/>
            <person name="Ortiz-Santana B."/>
            <person name="Ovrebo C."/>
            <person name="Racz N."/>
            <person name="Riley R."/>
            <person name="Savchenko A."/>
            <person name="Shiryaev A."/>
            <person name="Soop K."/>
            <person name="Spirin V."/>
            <person name="Szebenyi C."/>
            <person name="Tomsovsky M."/>
            <person name="Tulloss R.E."/>
            <person name="Uehling J."/>
            <person name="Grigoriev I.V."/>
            <person name="Vagvolgyi C."/>
            <person name="Papp T."/>
            <person name="Martin F.M."/>
            <person name="Miettinen O."/>
            <person name="Hibbett D.S."/>
            <person name="Nagy L.G."/>
        </authorList>
    </citation>
    <scope>NUCLEOTIDE SEQUENCE [LARGE SCALE GENOMIC DNA]</scope>
    <source>
        <strain evidence="7 8">CBS 309.79</strain>
    </source>
</reference>
<feature type="domain" description="Xylulose 5-phosphate/Fructose 6-phosphate phosphoketolase C-terminal" evidence="5">
    <location>
        <begin position="651"/>
        <end position="877"/>
    </location>
</feature>
<dbReference type="EMBL" id="ML178822">
    <property type="protein sequence ID" value="TFL02731.1"/>
    <property type="molecule type" value="Genomic_DNA"/>
</dbReference>
<dbReference type="InterPro" id="IPR019790">
    <property type="entry name" value="Xul5P/Fru6P_PKetolase_CS"/>
</dbReference>
<dbReference type="InterPro" id="IPR029061">
    <property type="entry name" value="THDP-binding"/>
</dbReference>
<dbReference type="PANTHER" id="PTHR31273">
    <property type="entry name" value="PHOSPHOKETOLASE-RELATED"/>
    <property type="match status" value="1"/>
</dbReference>
<dbReference type="SUPFAM" id="SSF52922">
    <property type="entry name" value="TK C-terminal domain-like"/>
    <property type="match status" value="1"/>
</dbReference>
<dbReference type="Pfam" id="PF09363">
    <property type="entry name" value="XFP_C"/>
    <property type="match status" value="1"/>
</dbReference>
<dbReference type="InterPro" id="IPR018969">
    <property type="entry name" value="Xul5P/Fru6P_PKetolase_C"/>
</dbReference>
<feature type="domain" description="Xylulose 5-phosphate/Fructose 6-phosphate phosphoketolase N-terminal" evidence="6">
    <location>
        <begin position="34"/>
        <end position="103"/>
    </location>
</feature>
<protein>
    <submittedName>
        <fullName evidence="7">D-xylulose 5-phosphate/D-fructose 6-phosphate phosphoketolase</fullName>
    </submittedName>
</protein>
<proteinExistence type="inferred from homology"/>
<keyword evidence="8" id="KW-1185">Reference proteome</keyword>
<dbReference type="PROSITE" id="PS60003">
    <property type="entry name" value="PHOSPHOKETOLASE_2"/>
    <property type="match status" value="1"/>
</dbReference>
<comment type="similarity">
    <text evidence="2">Belongs to the XFP family.</text>
</comment>
<evidence type="ECO:0000313" key="7">
    <source>
        <dbReference type="EMBL" id="TFL02731.1"/>
    </source>
</evidence>
<comment type="cofactor">
    <cofactor evidence="1">
        <name>thiamine diphosphate</name>
        <dbReference type="ChEBI" id="CHEBI:58937"/>
    </cofactor>
</comment>
<dbReference type="Pfam" id="PF03894">
    <property type="entry name" value="XFP"/>
    <property type="match status" value="1"/>
</dbReference>
<dbReference type="Proteomes" id="UP000305067">
    <property type="component" value="Unassembled WGS sequence"/>
</dbReference>
<evidence type="ECO:0000256" key="3">
    <source>
        <dbReference type="ARBA" id="ARBA00023052"/>
    </source>
</evidence>
<accession>A0A5C3QQC9</accession>
<dbReference type="InterPro" id="IPR009014">
    <property type="entry name" value="Transketo_C/PFOR_II"/>
</dbReference>
<dbReference type="GO" id="GO:0016832">
    <property type="term" value="F:aldehyde-lyase activity"/>
    <property type="evidence" value="ECO:0007669"/>
    <property type="project" value="InterPro"/>
</dbReference>
<dbReference type="AlphaFoldDB" id="A0A5C3QQC9"/>
<evidence type="ECO:0000259" key="5">
    <source>
        <dbReference type="Pfam" id="PF09363"/>
    </source>
</evidence>
<gene>
    <name evidence="7" type="ORF">BDV98DRAFT_592380</name>
</gene>
<evidence type="ECO:0000259" key="6">
    <source>
        <dbReference type="Pfam" id="PF09364"/>
    </source>
</evidence>
<name>A0A5C3QQC9_9AGAR</name>
<dbReference type="Pfam" id="PF09364">
    <property type="entry name" value="XFP_N"/>
    <property type="match status" value="2"/>
</dbReference>
<evidence type="ECO:0000256" key="4">
    <source>
        <dbReference type="ARBA" id="ARBA00023239"/>
    </source>
</evidence>
<dbReference type="InterPro" id="IPR019789">
    <property type="entry name" value="Xul5P/Fru6P_PKetolase_ThDP_BS"/>
</dbReference>
<dbReference type="GO" id="GO:0005975">
    <property type="term" value="P:carbohydrate metabolic process"/>
    <property type="evidence" value="ECO:0007669"/>
    <property type="project" value="InterPro"/>
</dbReference>
<sequence length="885" mass="97103">MPGIPVKSQLPDTILDLAVKIDTSESNELVKTIKEELPALAAYQRLANYIALSSIFLKSNALGKTPLSQSDLTPRILGHWGTCPGLIFVYAHLSALIARIERNVGEKEGGVGKSAEDGKTVETEKEMGDSDGRRFMFVTGPGHGAPAILACTWIEGSIEYFYPQYGHSEDGLERFVRAFSWPGSPFPSHVNAATPGAIHEGGELGYALAVAWGSVMDKPDLITAVVVGDGEAETGPTATAWHAPKFVDPAESGGVIPILHCNGFKISERTIFGAMDDRELTALFTGYGYQVRFVEYSTYSQEHHLPGSSSLSGLDIDLSLSLHWAYTTILTIQRAARSGKPQIKSRWPVIILRTPKGWGAPQVLYGEPLENSYRSHQVPLKDVAKNQEQFAMLKAWLESYEVGKYLDLSSSGTGQEGFVSNEVMQIVPRVRERRLSFCPETYRGLTRTLELPTWQDFAVKKDEDVSTMATAGEYIKEAVRRNMKELRMFSPDELESNKLSGVLGVTGRNFQWDPETANSGGRVIEMLSEHTLQGFAQGYALTGRTAIFPSYEAFLPIVDTMIIQFAKFMKTSAEAAWRQPIPSVTYIETSTLWRQEHNGFSHQMPGLINTLLDLPHDVARIYLPPDANCMLSTVDHCLRSRNYVNLIVGSKNPGRNWLNAEDAKKHCTAGASVWEQYSTDGGVDPHVVLVAIGTEPTVEVIMAATILKKDMPNLRVRVVNVTDLMCLGPEGSHPHALNSAGFASLFTPSSPVIISFHGYPSAVRSLLHGRSQRTRLTTFGPESRFVYLGYEEQGSTTTPWSMLRLNGVDRYSVAKEALMAVAANAAVTSQVAVGGGGDRDRGLGEVLVRTHPLVAHYEGKKKEHEKYVVANGEDPQWVGLGELDA</sequence>
<evidence type="ECO:0000313" key="8">
    <source>
        <dbReference type="Proteomes" id="UP000305067"/>
    </source>
</evidence>
<evidence type="ECO:0000256" key="1">
    <source>
        <dbReference type="ARBA" id="ARBA00001964"/>
    </source>
</evidence>
<dbReference type="InterPro" id="IPR018970">
    <property type="entry name" value="Xul5P/Fru6P_PKetolase_N"/>
</dbReference>
<evidence type="ECO:0000256" key="2">
    <source>
        <dbReference type="ARBA" id="ARBA00005623"/>
    </source>
</evidence>
<dbReference type="Gene3D" id="3.40.50.920">
    <property type="match status" value="1"/>
</dbReference>
<keyword evidence="3" id="KW-0786">Thiamine pyrophosphate</keyword>
<dbReference type="PROSITE" id="PS60002">
    <property type="entry name" value="PHOSPHOKETOLASE_1"/>
    <property type="match status" value="1"/>
</dbReference>
<dbReference type="PANTHER" id="PTHR31273:SF1">
    <property type="entry name" value="PHOSPHOKETOLASE-RELATED"/>
    <property type="match status" value="1"/>
</dbReference>
<organism evidence="7 8">
    <name type="scientific">Pterulicium gracile</name>
    <dbReference type="NCBI Taxonomy" id="1884261"/>
    <lineage>
        <taxon>Eukaryota</taxon>
        <taxon>Fungi</taxon>
        <taxon>Dikarya</taxon>
        <taxon>Basidiomycota</taxon>
        <taxon>Agaricomycotina</taxon>
        <taxon>Agaricomycetes</taxon>
        <taxon>Agaricomycetidae</taxon>
        <taxon>Agaricales</taxon>
        <taxon>Pleurotineae</taxon>
        <taxon>Pterulaceae</taxon>
        <taxon>Pterulicium</taxon>
    </lineage>
</organism>
<dbReference type="Gene3D" id="3.40.50.970">
    <property type="match status" value="2"/>
</dbReference>
<dbReference type="SUPFAM" id="SSF52518">
    <property type="entry name" value="Thiamin diphosphate-binding fold (THDP-binding)"/>
    <property type="match status" value="2"/>
</dbReference>
<keyword evidence="4" id="KW-0456">Lyase</keyword>
<dbReference type="STRING" id="1884261.A0A5C3QQC9"/>
<dbReference type="OrthoDB" id="2532903at2759"/>
<feature type="domain" description="Xylulose 5-phosphate/Fructose 6-phosphate phosphoketolase N-terminal" evidence="6">
    <location>
        <begin position="135"/>
        <end position="445"/>
    </location>
</feature>